<keyword evidence="1" id="KW-0805">Transcription regulation</keyword>
<dbReference type="Gene3D" id="1.20.120.530">
    <property type="entry name" value="GntR ligand-binding domain-like"/>
    <property type="match status" value="1"/>
</dbReference>
<dbReference type="Proteomes" id="UP000297638">
    <property type="component" value="Unassembled WGS sequence"/>
</dbReference>
<evidence type="ECO:0000256" key="3">
    <source>
        <dbReference type="ARBA" id="ARBA00023163"/>
    </source>
</evidence>
<dbReference type="PANTHER" id="PTHR43537:SF24">
    <property type="entry name" value="GLUCONATE OPERON TRANSCRIPTIONAL REPRESSOR"/>
    <property type="match status" value="1"/>
</dbReference>
<keyword evidence="3" id="KW-0804">Transcription</keyword>
<dbReference type="InterPro" id="IPR008920">
    <property type="entry name" value="TF_FadR/GntR_C"/>
</dbReference>
<evidence type="ECO:0000313" key="6">
    <source>
        <dbReference type="Proteomes" id="UP000297638"/>
    </source>
</evidence>
<reference evidence="5 6" key="1">
    <citation type="submission" date="2019-03" db="EMBL/GenBank/DDBJ databases">
        <title>Glutamicibacter sp. LJH19 genome.</title>
        <authorList>
            <person name="Sinai Borker S."/>
            <person name="Kumar R."/>
        </authorList>
    </citation>
    <scope>NUCLEOTIDE SEQUENCE [LARGE SCALE GENOMIC DNA]</scope>
    <source>
        <strain evidence="5 6">LJH19</strain>
    </source>
</reference>
<dbReference type="Pfam" id="PF00392">
    <property type="entry name" value="GntR"/>
    <property type="match status" value="1"/>
</dbReference>
<dbReference type="SMART" id="SM00345">
    <property type="entry name" value="HTH_GNTR"/>
    <property type="match status" value="1"/>
</dbReference>
<dbReference type="InterPro" id="IPR011711">
    <property type="entry name" value="GntR_C"/>
</dbReference>
<dbReference type="EMBL" id="SPDS01000001">
    <property type="protein sequence ID" value="TFH55820.1"/>
    <property type="molecule type" value="Genomic_DNA"/>
</dbReference>
<accession>A0A4Y8TUI3</accession>
<evidence type="ECO:0000313" key="5">
    <source>
        <dbReference type="EMBL" id="TFH55820.1"/>
    </source>
</evidence>
<comment type="caution">
    <text evidence="5">The sequence shown here is derived from an EMBL/GenBank/DDBJ whole genome shotgun (WGS) entry which is preliminary data.</text>
</comment>
<keyword evidence="2" id="KW-0238">DNA-binding</keyword>
<dbReference type="InterPro" id="IPR036388">
    <property type="entry name" value="WH-like_DNA-bd_sf"/>
</dbReference>
<dbReference type="InterPro" id="IPR000524">
    <property type="entry name" value="Tscrpt_reg_HTH_GntR"/>
</dbReference>
<name>A0A4Y8TUI3_9MICC</name>
<dbReference type="SUPFAM" id="SSF48008">
    <property type="entry name" value="GntR ligand-binding domain-like"/>
    <property type="match status" value="1"/>
</dbReference>
<dbReference type="GO" id="GO:0003677">
    <property type="term" value="F:DNA binding"/>
    <property type="evidence" value="ECO:0007669"/>
    <property type="project" value="UniProtKB-KW"/>
</dbReference>
<dbReference type="PANTHER" id="PTHR43537">
    <property type="entry name" value="TRANSCRIPTIONAL REGULATOR, GNTR FAMILY"/>
    <property type="match status" value="1"/>
</dbReference>
<dbReference type="RefSeq" id="WP_134779124.1">
    <property type="nucleotide sequence ID" value="NZ_SPDS01000001.1"/>
</dbReference>
<protein>
    <submittedName>
        <fullName evidence="5">GntR family transcriptional regulator</fullName>
    </submittedName>
</protein>
<dbReference type="SUPFAM" id="SSF46785">
    <property type="entry name" value="Winged helix' DNA-binding domain"/>
    <property type="match status" value="1"/>
</dbReference>
<evidence type="ECO:0000256" key="2">
    <source>
        <dbReference type="ARBA" id="ARBA00023125"/>
    </source>
</evidence>
<evidence type="ECO:0000256" key="1">
    <source>
        <dbReference type="ARBA" id="ARBA00023015"/>
    </source>
</evidence>
<dbReference type="PROSITE" id="PS50949">
    <property type="entry name" value="HTH_GNTR"/>
    <property type="match status" value="1"/>
</dbReference>
<dbReference type="CDD" id="cd07377">
    <property type="entry name" value="WHTH_GntR"/>
    <property type="match status" value="1"/>
</dbReference>
<sequence>MARPAEAALSGIREAILDGAWTPGERLAPPHLAQRFSTSTTVIRESLTRLSGEGLVAAIPNRGFFVPELNLRQLRDQTELRCVTEQLAAKLAIERGDLEWESALIAAHYKLSKAPRRQVENPEQFTAQWGKAHRGFHQLLLAPCACPPLLDLSANLANSTLLYRRWAAASEAATHRNVEAEHEGLLQAALDRDAGDLGERLRAHYEATAQVILDAGLLKLENS</sequence>
<proteinExistence type="predicted"/>
<feature type="domain" description="HTH gntR-type" evidence="4">
    <location>
        <begin position="2"/>
        <end position="69"/>
    </location>
</feature>
<dbReference type="AlphaFoldDB" id="A0A4Y8TUI3"/>
<dbReference type="Pfam" id="PF07729">
    <property type="entry name" value="FCD"/>
    <property type="match status" value="1"/>
</dbReference>
<dbReference type="InterPro" id="IPR036390">
    <property type="entry name" value="WH_DNA-bd_sf"/>
</dbReference>
<dbReference type="GO" id="GO:0003700">
    <property type="term" value="F:DNA-binding transcription factor activity"/>
    <property type="evidence" value="ECO:0007669"/>
    <property type="project" value="InterPro"/>
</dbReference>
<gene>
    <name evidence="5" type="ORF">EXY26_01690</name>
</gene>
<dbReference type="SMART" id="SM00895">
    <property type="entry name" value="FCD"/>
    <property type="match status" value="1"/>
</dbReference>
<dbReference type="Gene3D" id="1.10.10.10">
    <property type="entry name" value="Winged helix-like DNA-binding domain superfamily/Winged helix DNA-binding domain"/>
    <property type="match status" value="1"/>
</dbReference>
<organism evidence="5 6">
    <name type="scientific">Glutamicibacter arilaitensis</name>
    <dbReference type="NCBI Taxonomy" id="256701"/>
    <lineage>
        <taxon>Bacteria</taxon>
        <taxon>Bacillati</taxon>
        <taxon>Actinomycetota</taxon>
        <taxon>Actinomycetes</taxon>
        <taxon>Micrococcales</taxon>
        <taxon>Micrococcaceae</taxon>
        <taxon>Glutamicibacter</taxon>
    </lineage>
</organism>
<evidence type="ECO:0000259" key="4">
    <source>
        <dbReference type="PROSITE" id="PS50949"/>
    </source>
</evidence>